<name>A0A2A2ZAG4_MYCAV</name>
<evidence type="ECO:0000313" key="2">
    <source>
        <dbReference type="EMBL" id="PBA23444.1"/>
    </source>
</evidence>
<dbReference type="Proteomes" id="UP000217768">
    <property type="component" value="Unassembled WGS sequence"/>
</dbReference>
<evidence type="ECO:0000313" key="3">
    <source>
        <dbReference type="Proteomes" id="UP000217768"/>
    </source>
</evidence>
<evidence type="ECO:0000256" key="1">
    <source>
        <dbReference type="SAM" id="MobiDB-lite"/>
    </source>
</evidence>
<accession>A0A2A2ZAG4</accession>
<proteinExistence type="predicted"/>
<comment type="caution">
    <text evidence="2">The sequence shown here is derived from an EMBL/GenBank/DDBJ whole genome shotgun (WGS) entry which is preliminary data.</text>
</comment>
<organism evidence="2 3">
    <name type="scientific">Mycobacterium avium</name>
    <dbReference type="NCBI Taxonomy" id="1764"/>
    <lineage>
        <taxon>Bacteria</taxon>
        <taxon>Bacillati</taxon>
        <taxon>Actinomycetota</taxon>
        <taxon>Actinomycetes</taxon>
        <taxon>Mycobacteriales</taxon>
        <taxon>Mycobacteriaceae</taxon>
        <taxon>Mycobacterium</taxon>
        <taxon>Mycobacterium avium complex (MAC)</taxon>
    </lineage>
</organism>
<protein>
    <submittedName>
        <fullName evidence="2">Uncharacterized protein</fullName>
    </submittedName>
</protein>
<sequence>MEGEMTTTPRGLRTAGKRLWWSATSEFALDDHEAMLLREASRTVDQLDDLQAEIIASGPVVDSSQGISVHPAIGRPGSNASCWRR</sequence>
<gene>
    <name evidence="2" type="ORF">CKJ66_28575</name>
</gene>
<reference evidence="2 3" key="1">
    <citation type="submission" date="2017-08" db="EMBL/GenBank/DDBJ databases">
        <title>Phylogenetic analysis of Mycobacterium avium complex whole genomes.</title>
        <authorList>
            <person name="Caverly L.J."/>
            <person name="Spilker T."/>
            <person name="Lipuma J."/>
        </authorList>
    </citation>
    <scope>NUCLEOTIDE SEQUENCE [LARGE SCALE GENOMIC DNA]</scope>
    <source>
        <strain evidence="2 3">FLAC0165</strain>
    </source>
</reference>
<dbReference type="AlphaFoldDB" id="A0A2A2ZAG4"/>
<feature type="region of interest" description="Disordered" evidence="1">
    <location>
        <begin position="61"/>
        <end position="85"/>
    </location>
</feature>
<dbReference type="EMBL" id="NSFD01000087">
    <property type="protein sequence ID" value="PBA23444.1"/>
    <property type="molecule type" value="Genomic_DNA"/>
</dbReference>